<dbReference type="Proteomes" id="UP000305457">
    <property type="component" value="Chromosome"/>
</dbReference>
<dbReference type="SUPFAM" id="SSF46955">
    <property type="entry name" value="Putative DNA-binding domain"/>
    <property type="match status" value="1"/>
</dbReference>
<dbReference type="InterPro" id="IPR004532">
    <property type="entry name" value="Phe-tRNA-ligase_IIc_bsu_bact"/>
</dbReference>
<evidence type="ECO:0000256" key="15">
    <source>
        <dbReference type="PROSITE-ProRule" id="PRU00209"/>
    </source>
</evidence>
<evidence type="ECO:0000256" key="6">
    <source>
        <dbReference type="ARBA" id="ARBA00022723"/>
    </source>
</evidence>
<dbReference type="HAMAP" id="MF_00283">
    <property type="entry name" value="Phe_tRNA_synth_beta1"/>
    <property type="match status" value="1"/>
</dbReference>
<dbReference type="EMBL" id="CP040825">
    <property type="protein sequence ID" value="QCZ36582.1"/>
    <property type="molecule type" value="Genomic_DNA"/>
</dbReference>
<evidence type="ECO:0000256" key="7">
    <source>
        <dbReference type="ARBA" id="ARBA00022741"/>
    </source>
</evidence>
<dbReference type="SUPFAM" id="SSF56037">
    <property type="entry name" value="PheT/TilS domain"/>
    <property type="match status" value="1"/>
</dbReference>
<dbReference type="Gene3D" id="3.30.930.10">
    <property type="entry name" value="Bira Bifunctional Protein, Domain 2"/>
    <property type="match status" value="1"/>
</dbReference>
<keyword evidence="12 14" id="KW-0030">Aminoacyl-tRNA synthetase</keyword>
<comment type="catalytic activity">
    <reaction evidence="13 14">
        <text>tRNA(Phe) + L-phenylalanine + ATP = L-phenylalanyl-tRNA(Phe) + AMP + diphosphate + H(+)</text>
        <dbReference type="Rhea" id="RHEA:19413"/>
        <dbReference type="Rhea" id="RHEA-COMP:9668"/>
        <dbReference type="Rhea" id="RHEA-COMP:9699"/>
        <dbReference type="ChEBI" id="CHEBI:15378"/>
        <dbReference type="ChEBI" id="CHEBI:30616"/>
        <dbReference type="ChEBI" id="CHEBI:33019"/>
        <dbReference type="ChEBI" id="CHEBI:58095"/>
        <dbReference type="ChEBI" id="CHEBI:78442"/>
        <dbReference type="ChEBI" id="CHEBI:78531"/>
        <dbReference type="ChEBI" id="CHEBI:456215"/>
        <dbReference type="EC" id="6.1.1.20"/>
    </reaction>
</comment>
<dbReference type="InterPro" id="IPR012340">
    <property type="entry name" value="NA-bd_OB-fold"/>
</dbReference>
<keyword evidence="7 14" id="KW-0547">Nucleotide-binding</keyword>
<organism evidence="18 19">
    <name type="scientific">Mycoplasma nasistruthionis</name>
    <dbReference type="NCBI Taxonomy" id="353852"/>
    <lineage>
        <taxon>Bacteria</taxon>
        <taxon>Bacillati</taxon>
        <taxon>Mycoplasmatota</taxon>
        <taxon>Mollicutes</taxon>
        <taxon>Mycoplasmataceae</taxon>
        <taxon>Mycoplasma</taxon>
    </lineage>
</organism>
<comment type="subunit">
    <text evidence="3 14">Tetramer of two alpha and two beta subunits.</text>
</comment>
<gene>
    <name evidence="14" type="primary">pheT</name>
    <name evidence="18" type="ORF">FG904_00930</name>
</gene>
<comment type="similarity">
    <text evidence="2 14">Belongs to the phenylalanyl-tRNA synthetase beta subunit family. Type 1 subfamily.</text>
</comment>
<dbReference type="InterPro" id="IPR041616">
    <property type="entry name" value="PheRS_beta_core"/>
</dbReference>
<dbReference type="GO" id="GO:0006432">
    <property type="term" value="P:phenylalanyl-tRNA aminoacylation"/>
    <property type="evidence" value="ECO:0007669"/>
    <property type="project" value="UniProtKB-UniRule"/>
</dbReference>
<keyword evidence="14" id="KW-0963">Cytoplasm</keyword>
<keyword evidence="5 14" id="KW-0436">Ligase</keyword>
<feature type="domain" description="TRNA-binding" evidence="16">
    <location>
        <begin position="38"/>
        <end position="151"/>
    </location>
</feature>
<feature type="binding site" evidence="14">
    <location>
        <position position="446"/>
    </location>
    <ligand>
        <name>Mg(2+)</name>
        <dbReference type="ChEBI" id="CHEBI:18420"/>
        <note>shared with alpha subunit</note>
    </ligand>
</feature>
<feature type="binding site" evidence="14">
    <location>
        <position position="440"/>
    </location>
    <ligand>
        <name>Mg(2+)</name>
        <dbReference type="ChEBI" id="CHEBI:18420"/>
        <note>shared with alpha subunit</note>
    </ligand>
</feature>
<dbReference type="OrthoDB" id="9805455at2"/>
<feature type="binding site" evidence="14">
    <location>
        <position position="450"/>
    </location>
    <ligand>
        <name>Mg(2+)</name>
        <dbReference type="ChEBI" id="CHEBI:18420"/>
        <note>shared with alpha subunit</note>
    </ligand>
</feature>
<dbReference type="RefSeq" id="WP_139592065.1">
    <property type="nucleotide sequence ID" value="NZ_CP040825.1"/>
</dbReference>
<comment type="cofactor">
    <cofactor evidence="14">
        <name>Mg(2+)</name>
        <dbReference type="ChEBI" id="CHEBI:18420"/>
    </cofactor>
    <text evidence="14">Binds 2 magnesium ions per tetramer.</text>
</comment>
<evidence type="ECO:0000256" key="12">
    <source>
        <dbReference type="ARBA" id="ARBA00023146"/>
    </source>
</evidence>
<dbReference type="InterPro" id="IPR045864">
    <property type="entry name" value="aa-tRNA-synth_II/BPL/LPL"/>
</dbReference>
<keyword evidence="8 14" id="KW-0067">ATP-binding</keyword>
<reference evidence="18 19" key="1">
    <citation type="submission" date="2019-06" db="EMBL/GenBank/DDBJ databases">
        <title>Mycoplasma sp. 2F1A isolated from ostrich.</title>
        <authorList>
            <person name="Spergser J."/>
        </authorList>
    </citation>
    <scope>NUCLEOTIDE SEQUENCE [LARGE SCALE GENOMIC DNA]</scope>
    <source>
        <strain evidence="18 19">2F1A</strain>
    </source>
</reference>
<proteinExistence type="inferred from homology"/>
<dbReference type="Pfam" id="PF03483">
    <property type="entry name" value="B3_4"/>
    <property type="match status" value="1"/>
</dbReference>
<evidence type="ECO:0000256" key="9">
    <source>
        <dbReference type="ARBA" id="ARBA00022842"/>
    </source>
</evidence>
<dbReference type="InterPro" id="IPR045060">
    <property type="entry name" value="Phe-tRNA-ligase_IIc_bsu"/>
</dbReference>
<evidence type="ECO:0000256" key="8">
    <source>
        <dbReference type="ARBA" id="ARBA00022840"/>
    </source>
</evidence>
<evidence type="ECO:0000256" key="1">
    <source>
        <dbReference type="ARBA" id="ARBA00004496"/>
    </source>
</evidence>
<evidence type="ECO:0000256" key="11">
    <source>
        <dbReference type="ARBA" id="ARBA00022917"/>
    </source>
</evidence>
<evidence type="ECO:0000256" key="13">
    <source>
        <dbReference type="ARBA" id="ARBA00049255"/>
    </source>
</evidence>
<evidence type="ECO:0000256" key="14">
    <source>
        <dbReference type="HAMAP-Rule" id="MF_00283"/>
    </source>
</evidence>
<dbReference type="Gene3D" id="3.50.40.10">
    <property type="entry name" value="Phenylalanyl-trna Synthetase, Chain B, domain 3"/>
    <property type="match status" value="1"/>
</dbReference>
<dbReference type="GO" id="GO:0009328">
    <property type="term" value="C:phenylalanine-tRNA ligase complex"/>
    <property type="evidence" value="ECO:0007669"/>
    <property type="project" value="TreeGrafter"/>
</dbReference>
<comment type="subcellular location">
    <subcellularLocation>
        <location evidence="1 14">Cytoplasm</location>
    </subcellularLocation>
</comment>
<dbReference type="InterPro" id="IPR005147">
    <property type="entry name" value="tRNA_synthase_B5-dom"/>
</dbReference>
<dbReference type="Gene3D" id="2.40.50.140">
    <property type="entry name" value="Nucleic acid-binding proteins"/>
    <property type="match status" value="1"/>
</dbReference>
<dbReference type="GO" id="GO:0000287">
    <property type="term" value="F:magnesium ion binding"/>
    <property type="evidence" value="ECO:0007669"/>
    <property type="project" value="UniProtKB-UniRule"/>
</dbReference>
<evidence type="ECO:0000259" key="17">
    <source>
        <dbReference type="PROSITE" id="PS51483"/>
    </source>
</evidence>
<evidence type="ECO:0000313" key="18">
    <source>
        <dbReference type="EMBL" id="QCZ36582.1"/>
    </source>
</evidence>
<keyword evidence="4 15" id="KW-0820">tRNA-binding</keyword>
<name>A0A5B7XV29_9MOLU</name>
<dbReference type="Pfam" id="PF03484">
    <property type="entry name" value="B5"/>
    <property type="match status" value="1"/>
</dbReference>
<dbReference type="SMART" id="SM00873">
    <property type="entry name" value="B3_4"/>
    <property type="match status" value="1"/>
</dbReference>
<dbReference type="PROSITE" id="PS50886">
    <property type="entry name" value="TRBD"/>
    <property type="match status" value="1"/>
</dbReference>
<feature type="domain" description="B5" evidence="17">
    <location>
        <begin position="389"/>
        <end position="462"/>
    </location>
</feature>
<dbReference type="InterPro" id="IPR002547">
    <property type="entry name" value="tRNA-bd_dom"/>
</dbReference>
<dbReference type="InterPro" id="IPR020825">
    <property type="entry name" value="Phe-tRNA_synthase-like_B3/B4"/>
</dbReference>
<dbReference type="GO" id="GO:0000049">
    <property type="term" value="F:tRNA binding"/>
    <property type="evidence" value="ECO:0007669"/>
    <property type="project" value="UniProtKB-UniRule"/>
</dbReference>
<feature type="binding site" evidence="14">
    <location>
        <position position="449"/>
    </location>
    <ligand>
        <name>Mg(2+)</name>
        <dbReference type="ChEBI" id="CHEBI:18420"/>
        <note>shared with alpha subunit</note>
    </ligand>
</feature>
<protein>
    <recommendedName>
        <fullName evidence="14">Phenylalanine--tRNA ligase beta subunit</fullName>
        <ecNumber evidence="14">6.1.1.20</ecNumber>
    </recommendedName>
    <alternativeName>
        <fullName evidence="14">Phenylalanyl-tRNA synthetase beta subunit</fullName>
        <shortName evidence="14">PheRS</shortName>
    </alternativeName>
</protein>
<dbReference type="InterPro" id="IPR009061">
    <property type="entry name" value="DNA-bd_dom_put_sf"/>
</dbReference>
<evidence type="ECO:0000256" key="2">
    <source>
        <dbReference type="ARBA" id="ARBA00008653"/>
    </source>
</evidence>
<dbReference type="AlphaFoldDB" id="A0A5B7XV29"/>
<evidence type="ECO:0000256" key="5">
    <source>
        <dbReference type="ARBA" id="ARBA00022598"/>
    </source>
</evidence>
<dbReference type="PROSITE" id="PS51483">
    <property type="entry name" value="B5"/>
    <property type="match status" value="1"/>
</dbReference>
<dbReference type="InterPro" id="IPR005146">
    <property type="entry name" value="B3/B4_tRNA-bd"/>
</dbReference>
<evidence type="ECO:0000259" key="16">
    <source>
        <dbReference type="PROSITE" id="PS50886"/>
    </source>
</evidence>
<evidence type="ECO:0000256" key="4">
    <source>
        <dbReference type="ARBA" id="ARBA00022555"/>
    </source>
</evidence>
<evidence type="ECO:0000313" key="19">
    <source>
        <dbReference type="Proteomes" id="UP000305457"/>
    </source>
</evidence>
<dbReference type="NCBIfam" id="NF001882">
    <property type="entry name" value="PRK00629.5-4"/>
    <property type="match status" value="1"/>
</dbReference>
<keyword evidence="11 14" id="KW-0648">Protein biosynthesis</keyword>
<dbReference type="GO" id="GO:0005524">
    <property type="term" value="F:ATP binding"/>
    <property type="evidence" value="ECO:0007669"/>
    <property type="project" value="UniProtKB-UniRule"/>
</dbReference>
<dbReference type="KEGG" id="mnh:FG904_00930"/>
<dbReference type="GO" id="GO:0004826">
    <property type="term" value="F:phenylalanine-tRNA ligase activity"/>
    <property type="evidence" value="ECO:0007669"/>
    <property type="project" value="UniProtKB-UniRule"/>
</dbReference>
<dbReference type="EC" id="6.1.1.20" evidence="14"/>
<dbReference type="PANTHER" id="PTHR10947:SF0">
    <property type="entry name" value="PHENYLALANINE--TRNA LIGASE BETA SUBUNIT"/>
    <property type="match status" value="1"/>
</dbReference>
<dbReference type="PANTHER" id="PTHR10947">
    <property type="entry name" value="PHENYLALANYL-TRNA SYNTHETASE BETA CHAIN AND LEUCINE-RICH REPEAT-CONTAINING PROTEIN 47"/>
    <property type="match status" value="1"/>
</dbReference>
<keyword evidence="9 14" id="KW-0460">Magnesium</keyword>
<accession>A0A5B7XV29</accession>
<dbReference type="Pfam" id="PF17759">
    <property type="entry name" value="tRNA_synthFbeta"/>
    <property type="match status" value="1"/>
</dbReference>
<dbReference type="SMART" id="SM00874">
    <property type="entry name" value="B5"/>
    <property type="match status" value="1"/>
</dbReference>
<dbReference type="SUPFAM" id="SSF55681">
    <property type="entry name" value="Class II aaRS and biotin synthetases"/>
    <property type="match status" value="1"/>
</dbReference>
<evidence type="ECO:0000256" key="3">
    <source>
        <dbReference type="ARBA" id="ARBA00011209"/>
    </source>
</evidence>
<sequence length="719" mass="81517">MILSLKHLNKFLPKITLDTTVEKAFNNLGFEVESVHPFSDVQGLVFAKVLSVKPNPNSDRLDVVEVLTKHGQATIQTTDRILKPGDLTICFPVGSSKGNQLFSEVKLKGIVSQGMFASWSEIGYDSTLLEDEDHVLVLPNDFAKLEDDPMELLGLTDYIIEISTTANRNDANSYYVLAKELAAYYQTEFKFDLHKPQNTFESKIQAQNGLSKHLSFIQVQGQKQTTLQEKMLLAKSGIDTKLDWAVNLTNLTLINIGVPTHVYDANIVNKDLKADLYSGDVVVLGNKELKVSDALAIYSNDKVVSLAANMGLEAYKVLPNQTNNYLFEIASFDPKLVRHTSKEIKLISNSAAQAGRVISLEQVNLAIKFIQSYCQDLKVSSTINPIAKINRNKIAFDASKLRKYANTTSLNKFNVAIEKLQKLGFDFENDTVKIPNYRYDVELFEDVIEEIFRFYSYDSFKPKTFKNTPVLTQKRDNTKSLFVAQNYSEVRTFTLVSKSKAQFDPFEFNQDIDLMTFVSKERETIRNSIVVSLQEVVEYNQKRKLNSINIFERGMINNNLEVYGLASTTKSFQQIKSDILNITKLDLEFIPFSDNNQIHPNVSAKILYNGEMFGWIGKLHPQFDNTNAYYAEFFKTNSSKSTKFTDVNLEPLKTVDLTFELGLNDHISSFISQIKQVANIYEINIIDDYVKAQSHNVTLRITAQPESIDAINKHFNKEA</sequence>
<keyword evidence="10 15" id="KW-0694">RNA-binding</keyword>
<keyword evidence="6 14" id="KW-0479">Metal-binding</keyword>
<dbReference type="SUPFAM" id="SSF50249">
    <property type="entry name" value="Nucleic acid-binding proteins"/>
    <property type="match status" value="1"/>
</dbReference>
<dbReference type="Gene3D" id="3.30.56.10">
    <property type="match status" value="2"/>
</dbReference>
<evidence type="ECO:0000256" key="10">
    <source>
        <dbReference type="ARBA" id="ARBA00022884"/>
    </source>
</evidence>